<feature type="domain" description="Peptidase M48" evidence="8">
    <location>
        <begin position="154"/>
        <end position="325"/>
    </location>
</feature>
<comment type="similarity">
    <text evidence="6">Belongs to the peptidase M48 family.</text>
</comment>
<evidence type="ECO:0000256" key="5">
    <source>
        <dbReference type="ARBA" id="ARBA00023049"/>
    </source>
</evidence>
<evidence type="ECO:0000313" key="10">
    <source>
        <dbReference type="Proteomes" id="UP000295129"/>
    </source>
</evidence>
<dbReference type="EMBL" id="SNVV01000006">
    <property type="protein sequence ID" value="TDN52458.1"/>
    <property type="molecule type" value="Genomic_DNA"/>
</dbReference>
<keyword evidence="7" id="KW-1133">Transmembrane helix</keyword>
<dbReference type="GO" id="GO:0046872">
    <property type="term" value="F:metal ion binding"/>
    <property type="evidence" value="ECO:0007669"/>
    <property type="project" value="UniProtKB-KW"/>
</dbReference>
<comment type="caution">
    <text evidence="9">The sequence shown here is derived from an EMBL/GenBank/DDBJ whole genome shotgun (WGS) entry which is preliminary data.</text>
</comment>
<keyword evidence="5 6" id="KW-0482">Metalloprotease</keyword>
<dbReference type="GO" id="GO:0004222">
    <property type="term" value="F:metalloendopeptidase activity"/>
    <property type="evidence" value="ECO:0007669"/>
    <property type="project" value="InterPro"/>
</dbReference>
<comment type="cofactor">
    <cofactor evidence="6">
        <name>Zn(2+)</name>
        <dbReference type="ChEBI" id="CHEBI:29105"/>
    </cofactor>
    <text evidence="6">Binds 1 zinc ion per subunit.</text>
</comment>
<feature type="transmembrane region" description="Helical" evidence="7">
    <location>
        <begin position="61"/>
        <end position="85"/>
    </location>
</feature>
<evidence type="ECO:0000259" key="8">
    <source>
        <dbReference type="Pfam" id="PF01435"/>
    </source>
</evidence>
<feature type="transmembrane region" description="Helical" evidence="7">
    <location>
        <begin position="21"/>
        <end position="49"/>
    </location>
</feature>
<organism evidence="9 10">
    <name type="scientific">Azoarcus indigens</name>
    <dbReference type="NCBI Taxonomy" id="29545"/>
    <lineage>
        <taxon>Bacteria</taxon>
        <taxon>Pseudomonadati</taxon>
        <taxon>Pseudomonadota</taxon>
        <taxon>Betaproteobacteria</taxon>
        <taxon>Rhodocyclales</taxon>
        <taxon>Zoogloeaceae</taxon>
        <taxon>Azoarcus</taxon>
    </lineage>
</organism>
<evidence type="ECO:0000313" key="9">
    <source>
        <dbReference type="EMBL" id="TDN52458.1"/>
    </source>
</evidence>
<accession>A0A4R6E679</accession>
<reference evidence="9 10" key="1">
    <citation type="submission" date="2019-03" db="EMBL/GenBank/DDBJ databases">
        <title>Genomic Encyclopedia of Type Strains, Phase IV (KMG-IV): sequencing the most valuable type-strain genomes for metagenomic binning, comparative biology and taxonomic classification.</title>
        <authorList>
            <person name="Goeker M."/>
        </authorList>
    </citation>
    <scope>NUCLEOTIDE SEQUENCE [LARGE SCALE GENOMIC DNA]</scope>
    <source>
        <strain evidence="9 10">DSM 12121</strain>
    </source>
</reference>
<evidence type="ECO:0000256" key="2">
    <source>
        <dbReference type="ARBA" id="ARBA00022723"/>
    </source>
</evidence>
<sequence length="382" mass="41696">MPAVLSRLSPIRSRLALRLGAVAATGLAAVLFFAACALSMQLAGLWLAWEALGEGLGFLAFAWGLLALLSGAFFVIALHLLWVPLPPPSGILLPRAAADSFYRLIDRIGGRLGAGDIHGVWITGEMNAAVVQRASWGGFGPIRTHLLVGLPLAHSLSRHQLAAVLAHEFSHLALQRQGAGAWLAHFRAWWLRVLERACLVCPVAAPSLDVTFRRYYRDMVRLSRLEEFEADAMAAEMVGPAVLGQTLVEVTLKERFLSQDYWPMVMAHGAAQNPPSIRPYREMGLGVAAGFLRPVAARMTAMALVDSERDGDFLHPTLAERLRALGVGAEVAAEDMPSAASHYFAPLLPSLAWVFDRAWWQDMRRMLRGERKGRAAQEDGEA</sequence>
<dbReference type="OrthoDB" id="9789270at2"/>
<gene>
    <name evidence="9" type="ORF">C7389_106157</name>
</gene>
<keyword evidence="7" id="KW-0472">Membrane</keyword>
<keyword evidence="3 6" id="KW-0378">Hydrolase</keyword>
<evidence type="ECO:0000256" key="6">
    <source>
        <dbReference type="RuleBase" id="RU003983"/>
    </source>
</evidence>
<proteinExistence type="inferred from homology"/>
<protein>
    <submittedName>
        <fullName evidence="9">Zn-dependent protease with chaperone function</fullName>
    </submittedName>
</protein>
<evidence type="ECO:0000256" key="1">
    <source>
        <dbReference type="ARBA" id="ARBA00022670"/>
    </source>
</evidence>
<dbReference type="CDD" id="cd07328">
    <property type="entry name" value="M48_Ste24p_like"/>
    <property type="match status" value="1"/>
</dbReference>
<evidence type="ECO:0000256" key="3">
    <source>
        <dbReference type="ARBA" id="ARBA00022801"/>
    </source>
</evidence>
<dbReference type="AlphaFoldDB" id="A0A4R6E679"/>
<dbReference type="GO" id="GO:0006508">
    <property type="term" value="P:proteolysis"/>
    <property type="evidence" value="ECO:0007669"/>
    <property type="project" value="UniProtKB-KW"/>
</dbReference>
<keyword evidence="1 6" id="KW-0645">Protease</keyword>
<keyword evidence="10" id="KW-1185">Reference proteome</keyword>
<evidence type="ECO:0000256" key="4">
    <source>
        <dbReference type="ARBA" id="ARBA00022833"/>
    </source>
</evidence>
<dbReference type="Gene3D" id="3.30.2010.10">
    <property type="entry name" value="Metalloproteases ('zincins'), catalytic domain"/>
    <property type="match status" value="1"/>
</dbReference>
<dbReference type="Proteomes" id="UP000295129">
    <property type="component" value="Unassembled WGS sequence"/>
</dbReference>
<keyword evidence="7" id="KW-0812">Transmembrane</keyword>
<keyword evidence="4 6" id="KW-0862">Zinc</keyword>
<keyword evidence="2" id="KW-0479">Metal-binding</keyword>
<evidence type="ECO:0000256" key="7">
    <source>
        <dbReference type="SAM" id="Phobius"/>
    </source>
</evidence>
<dbReference type="InterPro" id="IPR001915">
    <property type="entry name" value="Peptidase_M48"/>
</dbReference>
<name>A0A4R6E679_9RHOO</name>
<dbReference type="Pfam" id="PF01435">
    <property type="entry name" value="Peptidase_M48"/>
    <property type="match status" value="1"/>
</dbReference>
<dbReference type="RefSeq" id="WP_133590573.1">
    <property type="nucleotide sequence ID" value="NZ_SNVV01000006.1"/>
</dbReference>